<evidence type="ECO:0000259" key="6">
    <source>
        <dbReference type="PROSITE" id="PS50011"/>
    </source>
</evidence>
<dbReference type="SUPFAM" id="SSF56112">
    <property type="entry name" value="Protein kinase-like (PK-like)"/>
    <property type="match status" value="1"/>
</dbReference>
<sequence>MNPIISDFGIAKIFVKREPEGCTNRVIGTYGYMAPEYAVKGLFSVKSEVFSFGVLILEIISGRRVSGSYFSEDLNLFRHA</sequence>
<dbReference type="AlphaFoldDB" id="A0A5J9T445"/>
<protein>
    <recommendedName>
        <fullName evidence="6">Protein kinase domain-containing protein</fullName>
    </recommendedName>
</protein>
<keyword evidence="4" id="KW-0418">Kinase</keyword>
<evidence type="ECO:0000313" key="8">
    <source>
        <dbReference type="Proteomes" id="UP000324897"/>
    </source>
</evidence>
<comment type="caution">
    <text evidence="7">The sequence shown here is derived from an EMBL/GenBank/DDBJ whole genome shotgun (WGS) entry which is preliminary data.</text>
</comment>
<dbReference type="InterPro" id="IPR011009">
    <property type="entry name" value="Kinase-like_dom_sf"/>
</dbReference>
<feature type="non-terminal residue" evidence="7">
    <location>
        <position position="1"/>
    </location>
</feature>
<keyword evidence="8" id="KW-1185">Reference proteome</keyword>
<name>A0A5J9T445_9POAL</name>
<dbReference type="OrthoDB" id="187462at2759"/>
<gene>
    <name evidence="7" type="ORF">EJB05_48429</name>
</gene>
<organism evidence="7 8">
    <name type="scientific">Eragrostis curvula</name>
    <name type="common">weeping love grass</name>
    <dbReference type="NCBI Taxonomy" id="38414"/>
    <lineage>
        <taxon>Eukaryota</taxon>
        <taxon>Viridiplantae</taxon>
        <taxon>Streptophyta</taxon>
        <taxon>Embryophyta</taxon>
        <taxon>Tracheophyta</taxon>
        <taxon>Spermatophyta</taxon>
        <taxon>Magnoliopsida</taxon>
        <taxon>Liliopsida</taxon>
        <taxon>Poales</taxon>
        <taxon>Poaceae</taxon>
        <taxon>PACMAD clade</taxon>
        <taxon>Chloridoideae</taxon>
        <taxon>Eragrostideae</taxon>
        <taxon>Eragrostidinae</taxon>
        <taxon>Eragrostis</taxon>
    </lineage>
</organism>
<proteinExistence type="predicted"/>
<evidence type="ECO:0000256" key="2">
    <source>
        <dbReference type="ARBA" id="ARBA00022679"/>
    </source>
</evidence>
<feature type="domain" description="Protein kinase" evidence="6">
    <location>
        <begin position="1"/>
        <end position="80"/>
    </location>
</feature>
<dbReference type="PANTHER" id="PTHR27002">
    <property type="entry name" value="RECEPTOR-LIKE SERINE/THREONINE-PROTEIN KINASE SD1-8"/>
    <property type="match status" value="1"/>
</dbReference>
<dbReference type="EMBL" id="RWGY01000051">
    <property type="protein sequence ID" value="TVU05271.1"/>
    <property type="molecule type" value="Genomic_DNA"/>
</dbReference>
<evidence type="ECO:0000313" key="7">
    <source>
        <dbReference type="EMBL" id="TVU05271.1"/>
    </source>
</evidence>
<evidence type="ECO:0000256" key="5">
    <source>
        <dbReference type="ARBA" id="ARBA00022840"/>
    </source>
</evidence>
<keyword evidence="3" id="KW-0547">Nucleotide-binding</keyword>
<keyword evidence="1" id="KW-0723">Serine/threonine-protein kinase</keyword>
<dbReference type="GO" id="GO:0005886">
    <property type="term" value="C:plasma membrane"/>
    <property type="evidence" value="ECO:0007669"/>
    <property type="project" value="TreeGrafter"/>
</dbReference>
<dbReference type="GO" id="GO:0005524">
    <property type="term" value="F:ATP binding"/>
    <property type="evidence" value="ECO:0007669"/>
    <property type="project" value="UniProtKB-KW"/>
</dbReference>
<dbReference type="Gramene" id="TVU05271">
    <property type="protein sequence ID" value="TVU05271"/>
    <property type="gene ID" value="EJB05_48429"/>
</dbReference>
<dbReference type="InterPro" id="IPR000719">
    <property type="entry name" value="Prot_kinase_dom"/>
</dbReference>
<dbReference type="Proteomes" id="UP000324897">
    <property type="component" value="Unassembled WGS sequence"/>
</dbReference>
<dbReference type="PANTHER" id="PTHR27002:SF926">
    <property type="entry name" value="OS07G0535800 PROTEIN"/>
    <property type="match status" value="1"/>
</dbReference>
<keyword evidence="5" id="KW-0067">ATP-binding</keyword>
<dbReference type="PROSITE" id="PS50011">
    <property type="entry name" value="PROTEIN_KINASE_DOM"/>
    <property type="match status" value="1"/>
</dbReference>
<keyword evidence="2" id="KW-0808">Transferase</keyword>
<evidence type="ECO:0000256" key="3">
    <source>
        <dbReference type="ARBA" id="ARBA00022741"/>
    </source>
</evidence>
<evidence type="ECO:0000256" key="4">
    <source>
        <dbReference type="ARBA" id="ARBA00022777"/>
    </source>
</evidence>
<dbReference type="GO" id="GO:0004674">
    <property type="term" value="F:protein serine/threonine kinase activity"/>
    <property type="evidence" value="ECO:0007669"/>
    <property type="project" value="UniProtKB-KW"/>
</dbReference>
<dbReference type="Gene3D" id="1.10.510.10">
    <property type="entry name" value="Transferase(Phosphotransferase) domain 1"/>
    <property type="match status" value="1"/>
</dbReference>
<accession>A0A5J9T445</accession>
<evidence type="ECO:0000256" key="1">
    <source>
        <dbReference type="ARBA" id="ARBA00022527"/>
    </source>
</evidence>
<reference evidence="7 8" key="1">
    <citation type="journal article" date="2019" name="Sci. Rep.">
        <title>A high-quality genome of Eragrostis curvula grass provides insights into Poaceae evolution and supports new strategies to enhance forage quality.</title>
        <authorList>
            <person name="Carballo J."/>
            <person name="Santos B.A.C.M."/>
            <person name="Zappacosta D."/>
            <person name="Garbus I."/>
            <person name="Selva J.P."/>
            <person name="Gallo C.A."/>
            <person name="Diaz A."/>
            <person name="Albertini E."/>
            <person name="Caccamo M."/>
            <person name="Echenique V."/>
        </authorList>
    </citation>
    <scope>NUCLEOTIDE SEQUENCE [LARGE SCALE GENOMIC DNA]</scope>
    <source>
        <strain evidence="8">cv. Victoria</strain>
        <tissue evidence="7">Leaf</tissue>
    </source>
</reference>
<dbReference type="Pfam" id="PF00069">
    <property type="entry name" value="Pkinase"/>
    <property type="match status" value="1"/>
</dbReference>